<dbReference type="PANTHER" id="PTHR24392">
    <property type="entry name" value="ZINC FINGER PROTEIN"/>
    <property type="match status" value="1"/>
</dbReference>
<feature type="domain" description="C2H2-type" evidence="10">
    <location>
        <begin position="262"/>
        <end position="287"/>
    </location>
</feature>
<dbReference type="PROSITE" id="PS50157">
    <property type="entry name" value="ZINC_FINGER_C2H2_2"/>
    <property type="match status" value="2"/>
</dbReference>
<evidence type="ECO:0000313" key="12">
    <source>
        <dbReference type="Proteomes" id="UP001164746"/>
    </source>
</evidence>
<evidence type="ECO:0000256" key="3">
    <source>
        <dbReference type="ARBA" id="ARBA00022737"/>
    </source>
</evidence>
<feature type="non-terminal residue" evidence="11">
    <location>
        <position position="1"/>
    </location>
</feature>
<dbReference type="Gene3D" id="3.30.160.60">
    <property type="entry name" value="Classic Zinc Finger"/>
    <property type="match status" value="2"/>
</dbReference>
<dbReference type="Proteomes" id="UP001164746">
    <property type="component" value="Chromosome 10"/>
</dbReference>
<organism evidence="11 12">
    <name type="scientific">Mya arenaria</name>
    <name type="common">Soft-shell clam</name>
    <dbReference type="NCBI Taxonomy" id="6604"/>
    <lineage>
        <taxon>Eukaryota</taxon>
        <taxon>Metazoa</taxon>
        <taxon>Spiralia</taxon>
        <taxon>Lophotrochozoa</taxon>
        <taxon>Mollusca</taxon>
        <taxon>Bivalvia</taxon>
        <taxon>Autobranchia</taxon>
        <taxon>Heteroconchia</taxon>
        <taxon>Euheterodonta</taxon>
        <taxon>Imparidentia</taxon>
        <taxon>Neoheterodontei</taxon>
        <taxon>Myida</taxon>
        <taxon>Myoidea</taxon>
        <taxon>Myidae</taxon>
        <taxon>Mya</taxon>
    </lineage>
</organism>
<evidence type="ECO:0000256" key="6">
    <source>
        <dbReference type="ARBA" id="ARBA00023125"/>
    </source>
</evidence>
<reference evidence="11" key="1">
    <citation type="submission" date="2022-11" db="EMBL/GenBank/DDBJ databases">
        <title>Centuries of genome instability and evolution in soft-shell clam transmissible cancer (bioRxiv).</title>
        <authorList>
            <person name="Hart S.F.M."/>
            <person name="Yonemitsu M.A."/>
            <person name="Giersch R.M."/>
            <person name="Beal B.F."/>
            <person name="Arriagada G."/>
            <person name="Davis B.W."/>
            <person name="Ostrander E.A."/>
            <person name="Goff S.P."/>
            <person name="Metzger M.J."/>
        </authorList>
    </citation>
    <scope>NUCLEOTIDE SEQUENCE</scope>
    <source>
        <strain evidence="11">MELC-2E11</strain>
        <tissue evidence="11">Siphon/mantle</tissue>
    </source>
</reference>
<keyword evidence="7" id="KW-0539">Nucleus</keyword>
<keyword evidence="6" id="KW-0238">DNA-binding</keyword>
<feature type="compositionally biased region" description="Basic and acidic residues" evidence="9">
    <location>
        <begin position="114"/>
        <end position="156"/>
    </location>
</feature>
<evidence type="ECO:0000256" key="5">
    <source>
        <dbReference type="ARBA" id="ARBA00022833"/>
    </source>
</evidence>
<sequence>TRHTIQVSTEVWDIWNEVKKGMKIARNDDARRNETGRDLAILEKTPVEASTRTTPMAEHSTPACKAEPRFPVSDISETSMGPNYSALELPSSSEEDSDSGQEIDLSDEEIEIDVDSKGESAEGQKKNNNKSKEDKDYKPDDKDDKSKEGPDYKSEDVETEGNNGVDKNVENPQTLKRKNIKDNDPDFDLDDIAKQEKYKKRRKRLNKEILGYKSGENPYQLTSHMRTHTGEKPFKCDQCPYAAAWNVQLKDHKKAHDSDQAVTCPHCGIVLKNNTCLNTHIKKAHSK</sequence>
<evidence type="ECO:0000256" key="8">
    <source>
        <dbReference type="PROSITE-ProRule" id="PRU00042"/>
    </source>
</evidence>
<evidence type="ECO:0000256" key="1">
    <source>
        <dbReference type="ARBA" id="ARBA00004123"/>
    </source>
</evidence>
<accession>A0ABY7F1E4</accession>
<keyword evidence="12" id="KW-1185">Reference proteome</keyword>
<dbReference type="InterPro" id="IPR036236">
    <property type="entry name" value="Znf_C2H2_sf"/>
</dbReference>
<evidence type="ECO:0000256" key="9">
    <source>
        <dbReference type="SAM" id="MobiDB-lite"/>
    </source>
</evidence>
<gene>
    <name evidence="11" type="ORF">MAR_030597</name>
</gene>
<evidence type="ECO:0000256" key="7">
    <source>
        <dbReference type="ARBA" id="ARBA00023242"/>
    </source>
</evidence>
<comment type="subcellular location">
    <subcellularLocation>
        <location evidence="1">Nucleus</location>
    </subcellularLocation>
</comment>
<keyword evidence="5" id="KW-0862">Zinc</keyword>
<keyword evidence="3" id="KW-0677">Repeat</keyword>
<feature type="domain" description="C2H2-type" evidence="10">
    <location>
        <begin position="234"/>
        <end position="261"/>
    </location>
</feature>
<dbReference type="Pfam" id="PF00096">
    <property type="entry name" value="zf-C2H2"/>
    <property type="match status" value="1"/>
</dbReference>
<name>A0ABY7F1E4_MYAAR</name>
<keyword evidence="4 8" id="KW-0863">Zinc-finger</keyword>
<evidence type="ECO:0000313" key="11">
    <source>
        <dbReference type="EMBL" id="WAR16003.1"/>
    </source>
</evidence>
<dbReference type="SMART" id="SM00355">
    <property type="entry name" value="ZnF_C2H2"/>
    <property type="match status" value="2"/>
</dbReference>
<dbReference type="PANTHER" id="PTHR24392:SF31">
    <property type="entry name" value="C2H2-TYPE DOMAIN-CONTAINING PROTEIN"/>
    <property type="match status" value="1"/>
</dbReference>
<evidence type="ECO:0000256" key="2">
    <source>
        <dbReference type="ARBA" id="ARBA00022723"/>
    </source>
</evidence>
<protein>
    <submittedName>
        <fullName evidence="11">ZN296-like protein</fullName>
    </submittedName>
</protein>
<dbReference type="EMBL" id="CP111021">
    <property type="protein sequence ID" value="WAR16003.1"/>
    <property type="molecule type" value="Genomic_DNA"/>
</dbReference>
<proteinExistence type="predicted"/>
<feature type="compositionally biased region" description="Acidic residues" evidence="9">
    <location>
        <begin position="93"/>
        <end position="113"/>
    </location>
</feature>
<evidence type="ECO:0000259" key="10">
    <source>
        <dbReference type="PROSITE" id="PS50157"/>
    </source>
</evidence>
<feature type="region of interest" description="Disordered" evidence="9">
    <location>
        <begin position="42"/>
        <end position="188"/>
    </location>
</feature>
<dbReference type="SUPFAM" id="SSF57667">
    <property type="entry name" value="beta-beta-alpha zinc fingers"/>
    <property type="match status" value="1"/>
</dbReference>
<keyword evidence="2" id="KW-0479">Metal-binding</keyword>
<dbReference type="InterPro" id="IPR013087">
    <property type="entry name" value="Znf_C2H2_type"/>
</dbReference>
<evidence type="ECO:0000256" key="4">
    <source>
        <dbReference type="ARBA" id="ARBA00022771"/>
    </source>
</evidence>
<dbReference type="PROSITE" id="PS00028">
    <property type="entry name" value="ZINC_FINGER_C2H2_1"/>
    <property type="match status" value="1"/>
</dbReference>